<keyword evidence="1" id="KW-1133">Transmembrane helix</keyword>
<feature type="transmembrane region" description="Helical" evidence="1">
    <location>
        <begin position="129"/>
        <end position="147"/>
    </location>
</feature>
<dbReference type="Pfam" id="PF06168">
    <property type="entry name" value="DUF981"/>
    <property type="match status" value="1"/>
</dbReference>
<feature type="transmembrane region" description="Helical" evidence="1">
    <location>
        <begin position="159"/>
        <end position="185"/>
    </location>
</feature>
<dbReference type="AlphaFoldDB" id="C7DI62"/>
<reference evidence="2 3" key="2">
    <citation type="journal article" date="2010" name="Proc. Natl. Acad. Sci. U.S.A.">
        <title>Enigmatic, ultrasmall, uncultivated Archaea.</title>
        <authorList>
            <person name="Baker B.J."/>
            <person name="Comolli L.R."/>
            <person name="Dick G.J."/>
            <person name="Hauser L.J."/>
            <person name="Hyatt D."/>
            <person name="Dill B.D."/>
            <person name="Land M.L."/>
            <person name="Verberkmoes N.C."/>
            <person name="Hettich R.L."/>
            <person name="Banfield J.F."/>
        </authorList>
    </citation>
    <scope>NUCLEOTIDE SEQUENCE [LARGE SCALE GENOMIC DNA]</scope>
    <source>
        <strain evidence="2">ARMAN-2</strain>
    </source>
</reference>
<gene>
    <name evidence="2" type="ORF">UNLARM2_0754</name>
</gene>
<accession>C7DI62</accession>
<keyword evidence="1" id="KW-0472">Membrane</keyword>
<feature type="transmembrane region" description="Helical" evidence="1">
    <location>
        <begin position="95"/>
        <end position="117"/>
    </location>
</feature>
<protein>
    <recommendedName>
        <fullName evidence="4">DUF981 family protein</fullName>
    </recommendedName>
</protein>
<keyword evidence="1" id="KW-0812">Transmembrane</keyword>
<feature type="transmembrane region" description="Helical" evidence="1">
    <location>
        <begin position="37"/>
        <end position="59"/>
    </location>
</feature>
<evidence type="ECO:0008006" key="4">
    <source>
        <dbReference type="Google" id="ProtNLM"/>
    </source>
</evidence>
<feature type="transmembrane region" description="Helical" evidence="1">
    <location>
        <begin position="65"/>
        <end position="88"/>
    </location>
</feature>
<evidence type="ECO:0000256" key="1">
    <source>
        <dbReference type="SAM" id="Phobius"/>
    </source>
</evidence>
<dbReference type="InterPro" id="IPR009324">
    <property type="entry name" value="DUF981"/>
</dbReference>
<evidence type="ECO:0000313" key="3">
    <source>
        <dbReference type="Proteomes" id="UP000332487"/>
    </source>
</evidence>
<evidence type="ECO:0000313" key="2">
    <source>
        <dbReference type="EMBL" id="EET89636.1"/>
    </source>
</evidence>
<sequence>MYVDSLTVMLLALAASSAMIAYFLVGTIRGKKDFADLAPAGFMLALFDFISGFYMSFFWPLPGPYNMLFGDPLLFLGMILLAGSFMLYKGFDIKILSMLGVFLGIYLFAETYGMVAFNLEKGVDFLPAFGLYLLSAIAAVASPLVYLDTKSKNGRTAYYLLAIMFILIAFIALFIGSAGIVAHLASPP</sequence>
<feature type="transmembrane region" description="Helical" evidence="1">
    <location>
        <begin position="6"/>
        <end position="25"/>
    </location>
</feature>
<keyword evidence="3" id="KW-1185">Reference proteome</keyword>
<organism evidence="2 3">
    <name type="scientific">Candidatus Micrarchaeum acidiphilum ARMAN-2</name>
    <dbReference type="NCBI Taxonomy" id="425595"/>
    <lineage>
        <taxon>Archaea</taxon>
        <taxon>Candidatus Micrarchaeota</taxon>
        <taxon>Candidatus Micrarchaeia</taxon>
        <taxon>Candidatus Micrarchaeales</taxon>
        <taxon>Candidatus Micrarchaeaceae</taxon>
        <taxon>Candidatus Micrarchaeum</taxon>
    </lineage>
</organism>
<dbReference type="Proteomes" id="UP000332487">
    <property type="component" value="Unassembled WGS sequence"/>
</dbReference>
<proteinExistence type="predicted"/>
<dbReference type="EMBL" id="GG697241">
    <property type="protein sequence ID" value="EET89636.1"/>
    <property type="molecule type" value="Genomic_DNA"/>
</dbReference>
<name>C7DI62_MICA2</name>
<reference evidence="2 3" key="1">
    <citation type="journal article" date="2009" name="Genome Biol.">
        <title>Community-wide analysis of microbial genome sequence signatures.</title>
        <authorList>
            <person name="Dick G.J."/>
            <person name="Andersson A.F."/>
            <person name="Baker B.J."/>
            <person name="Simmons S.L."/>
            <person name="Thomas B.C."/>
            <person name="Yelton A.P."/>
            <person name="Banfield J.F."/>
        </authorList>
    </citation>
    <scope>NUCLEOTIDE SEQUENCE [LARGE SCALE GENOMIC DNA]</scope>
    <source>
        <strain evidence="2">ARMAN-2</strain>
    </source>
</reference>